<dbReference type="AlphaFoldDB" id="A0A1N7DMN0"/>
<evidence type="ECO:0000259" key="2">
    <source>
        <dbReference type="Pfam" id="PF24035"/>
    </source>
</evidence>
<dbReference type="InterPro" id="IPR036388">
    <property type="entry name" value="WH-like_DNA-bd_sf"/>
</dbReference>
<dbReference type="EMBL" id="FTNO01000004">
    <property type="protein sequence ID" value="SIR77077.1"/>
    <property type="molecule type" value="Genomic_DNA"/>
</dbReference>
<keyword evidence="1" id="KW-0472">Membrane</keyword>
<evidence type="ECO:0000256" key="1">
    <source>
        <dbReference type="SAM" id="Phobius"/>
    </source>
</evidence>
<feature type="transmembrane region" description="Helical" evidence="1">
    <location>
        <begin position="174"/>
        <end position="194"/>
    </location>
</feature>
<feature type="transmembrane region" description="Helical" evidence="1">
    <location>
        <begin position="150"/>
        <end position="168"/>
    </location>
</feature>
<name>A0A1N7DMN0_9EURY</name>
<keyword evidence="1" id="KW-1133">Transmembrane helix</keyword>
<evidence type="ECO:0000313" key="4">
    <source>
        <dbReference type="Proteomes" id="UP000186914"/>
    </source>
</evidence>
<keyword evidence="1" id="KW-0812">Transmembrane</keyword>
<evidence type="ECO:0000313" key="3">
    <source>
        <dbReference type="EMBL" id="SIR77077.1"/>
    </source>
</evidence>
<gene>
    <name evidence="3" type="ORF">SAMN05421858_3759</name>
</gene>
<proteinExistence type="predicted"/>
<organism evidence="3 4">
    <name type="scientific">Haladaptatus litoreus</name>
    <dbReference type="NCBI Taxonomy" id="553468"/>
    <lineage>
        <taxon>Archaea</taxon>
        <taxon>Methanobacteriati</taxon>
        <taxon>Methanobacteriota</taxon>
        <taxon>Stenosarchaea group</taxon>
        <taxon>Halobacteria</taxon>
        <taxon>Halobacteriales</taxon>
        <taxon>Haladaptataceae</taxon>
        <taxon>Haladaptatus</taxon>
    </lineage>
</organism>
<dbReference type="Pfam" id="PF24035">
    <property type="entry name" value="DUF7344"/>
    <property type="match status" value="1"/>
</dbReference>
<dbReference type="Proteomes" id="UP000186914">
    <property type="component" value="Unassembled WGS sequence"/>
</dbReference>
<reference evidence="4" key="1">
    <citation type="submission" date="2017-01" db="EMBL/GenBank/DDBJ databases">
        <authorList>
            <person name="Varghese N."/>
            <person name="Submissions S."/>
        </authorList>
    </citation>
    <scope>NUCLEOTIDE SEQUENCE [LARGE SCALE GENOMIC DNA]</scope>
    <source>
        <strain evidence="4">CGMCC 1.7737</strain>
    </source>
</reference>
<feature type="domain" description="DUF7344" evidence="2">
    <location>
        <begin position="36"/>
        <end position="115"/>
    </location>
</feature>
<dbReference type="Gene3D" id="1.10.10.10">
    <property type="entry name" value="Winged helix-like DNA-binding domain superfamily/Winged helix DNA-binding domain"/>
    <property type="match status" value="1"/>
</dbReference>
<keyword evidence="4" id="KW-1185">Reference proteome</keyword>
<sequence>MLLSIHINRSMSATPKVGKQSQTGTDTVKLSEDQIYHLLQNERRRYILQYLHNVNDQVAMRDIAEQVAAWENDTTVQALDSKERQRVYISLYQSHLPKLDEKGVIKYDQSRGTVRKFARAETLYNYLEPTRSNDDKEDKTKDDATPWKRYYLGASGIGATALTGMMLGVVPFTFMSQGVLCFLILGMFWTVTIGQQFA</sequence>
<accession>A0A1N7DMN0</accession>
<protein>
    <recommendedName>
        <fullName evidence="2">DUF7344 domain-containing protein</fullName>
    </recommendedName>
</protein>
<dbReference type="InterPro" id="IPR055768">
    <property type="entry name" value="DUF7344"/>
</dbReference>